<reference evidence="13" key="2">
    <citation type="submission" date="2021-04" db="EMBL/GenBank/DDBJ databases">
        <authorList>
            <person name="Zhang T."/>
            <person name="Zhang Y."/>
            <person name="Lu D."/>
            <person name="Zuo D."/>
            <person name="Du Z."/>
        </authorList>
    </citation>
    <scope>NUCLEOTIDE SEQUENCE</scope>
    <source>
        <strain evidence="13">JR1</strain>
    </source>
</reference>
<feature type="active site" description="Proton acceptor" evidence="8">
    <location>
        <position position="93"/>
    </location>
</feature>
<dbReference type="PROSITE" id="PS00331">
    <property type="entry name" value="MALIC_ENZYMES"/>
    <property type="match status" value="1"/>
</dbReference>
<dbReference type="GO" id="GO:0004470">
    <property type="term" value="F:malic enzyme activity"/>
    <property type="evidence" value="ECO:0007669"/>
    <property type="project" value="InterPro"/>
</dbReference>
<name>A0A941F048_9BACT</name>
<keyword evidence="6" id="KW-0560">Oxidoreductase</keyword>
<dbReference type="InterPro" id="IPR015884">
    <property type="entry name" value="Malic_enzyme_CS"/>
</dbReference>
<dbReference type="InterPro" id="IPR012188">
    <property type="entry name" value="ME_PTA"/>
</dbReference>
<dbReference type="SUPFAM" id="SSF53659">
    <property type="entry name" value="Isocitrate/Isopropylmalate dehydrogenase-like"/>
    <property type="match status" value="1"/>
</dbReference>
<dbReference type="SMART" id="SM01274">
    <property type="entry name" value="malic"/>
    <property type="match status" value="1"/>
</dbReference>
<dbReference type="InterPro" id="IPR046346">
    <property type="entry name" value="Aminoacid_DH-like_N_sf"/>
</dbReference>
<evidence type="ECO:0000313" key="14">
    <source>
        <dbReference type="Proteomes" id="UP000679220"/>
    </source>
</evidence>
<evidence type="ECO:0000256" key="4">
    <source>
        <dbReference type="ARBA" id="ARBA00008756"/>
    </source>
</evidence>
<feature type="domain" description="Malic enzyme N-terminal" evidence="12">
    <location>
        <begin position="17"/>
        <end position="150"/>
    </location>
</feature>
<protein>
    <submittedName>
        <fullName evidence="13">NADP-dependent malic enzyme</fullName>
    </submittedName>
</protein>
<gene>
    <name evidence="13" type="ORF">KDU71_00115</name>
</gene>
<dbReference type="PANTHER" id="PTHR43237:SF4">
    <property type="entry name" value="NADP-DEPENDENT MALIC ENZYME"/>
    <property type="match status" value="1"/>
</dbReference>
<evidence type="ECO:0000256" key="6">
    <source>
        <dbReference type="ARBA" id="ARBA00023002"/>
    </source>
</evidence>
<dbReference type="SUPFAM" id="SSF53223">
    <property type="entry name" value="Aminoacid dehydrogenase-like, N-terminal domain"/>
    <property type="match status" value="1"/>
</dbReference>
<dbReference type="FunFam" id="3.40.50.10380:FF:000003">
    <property type="entry name" value="NADP-dependent malic enzyme"/>
    <property type="match status" value="1"/>
</dbReference>
<evidence type="ECO:0000256" key="3">
    <source>
        <dbReference type="ARBA" id="ARBA00007686"/>
    </source>
</evidence>
<evidence type="ECO:0000256" key="1">
    <source>
        <dbReference type="ARBA" id="ARBA00001936"/>
    </source>
</evidence>
<dbReference type="SMART" id="SM00919">
    <property type="entry name" value="Malic_M"/>
    <property type="match status" value="1"/>
</dbReference>
<evidence type="ECO:0000259" key="11">
    <source>
        <dbReference type="SMART" id="SM00919"/>
    </source>
</evidence>
<dbReference type="Gene3D" id="3.40.50.10750">
    <property type="entry name" value="Isocitrate/Isopropylmalate dehydrogenase-like"/>
    <property type="match status" value="1"/>
</dbReference>
<reference evidence="13" key="1">
    <citation type="journal article" date="2018" name="Int. J. Syst. Evol. Microbiol.">
        <title>Carboxylicivirga sediminis sp. nov., isolated from coastal sediment.</title>
        <authorList>
            <person name="Wang F.Q."/>
            <person name="Ren L.H."/>
            <person name="Zou R.J."/>
            <person name="Sun Y.Z."/>
            <person name="Liu X.J."/>
            <person name="Jiang F."/>
            <person name="Liu L.J."/>
        </authorList>
    </citation>
    <scope>NUCLEOTIDE SEQUENCE</scope>
    <source>
        <strain evidence="13">JR1</strain>
    </source>
</reference>
<feature type="binding site" evidence="10">
    <location>
        <begin position="75"/>
        <end position="82"/>
    </location>
    <ligand>
        <name>NADP(+)</name>
        <dbReference type="ChEBI" id="CHEBI:58349"/>
    </ligand>
</feature>
<feature type="binding site" evidence="10">
    <location>
        <position position="285"/>
    </location>
    <ligand>
        <name>a divalent metal cation</name>
        <dbReference type="ChEBI" id="CHEBI:60240"/>
    </ligand>
</feature>
<dbReference type="GO" id="GO:0051287">
    <property type="term" value="F:NAD binding"/>
    <property type="evidence" value="ECO:0007669"/>
    <property type="project" value="InterPro"/>
</dbReference>
<keyword evidence="5 9" id="KW-0479">Metal-binding</keyword>
<evidence type="ECO:0000256" key="5">
    <source>
        <dbReference type="ARBA" id="ARBA00022723"/>
    </source>
</evidence>
<dbReference type="Gene3D" id="3.40.50.10380">
    <property type="entry name" value="Malic enzyme, N-terminal domain"/>
    <property type="match status" value="1"/>
</dbReference>
<dbReference type="GO" id="GO:0016746">
    <property type="term" value="F:acyltransferase activity"/>
    <property type="evidence" value="ECO:0007669"/>
    <property type="project" value="InterPro"/>
</dbReference>
<dbReference type="Gene3D" id="3.40.50.720">
    <property type="entry name" value="NAD(P)-binding Rossmann-like Domain"/>
    <property type="match status" value="1"/>
</dbReference>
<accession>A0A941F048</accession>
<dbReference type="InterPro" id="IPR042112">
    <property type="entry name" value="P_AcTrfase_dom2"/>
</dbReference>
<comment type="similarity">
    <text evidence="3">In the N-terminal section; belongs to the malic enzymes family.</text>
</comment>
<feature type="binding site" evidence="10">
    <location>
        <position position="161"/>
    </location>
    <ligand>
        <name>a divalent metal cation</name>
        <dbReference type="ChEBI" id="CHEBI:60240"/>
    </ligand>
</feature>
<dbReference type="InterPro" id="IPR037062">
    <property type="entry name" value="Malic_N_dom_sf"/>
</dbReference>
<dbReference type="AlphaFoldDB" id="A0A941F048"/>
<dbReference type="InterPro" id="IPR002505">
    <property type="entry name" value="PTA_PTB"/>
</dbReference>
<evidence type="ECO:0000313" key="13">
    <source>
        <dbReference type="EMBL" id="MBR8533948.1"/>
    </source>
</evidence>
<dbReference type="InterPro" id="IPR051674">
    <property type="entry name" value="Malate_Decarboxylase"/>
</dbReference>
<organism evidence="13 14">
    <name type="scientific">Carboxylicivirga sediminis</name>
    <dbReference type="NCBI Taxonomy" id="2006564"/>
    <lineage>
        <taxon>Bacteria</taxon>
        <taxon>Pseudomonadati</taxon>
        <taxon>Bacteroidota</taxon>
        <taxon>Bacteroidia</taxon>
        <taxon>Marinilabiliales</taxon>
        <taxon>Marinilabiliaceae</taxon>
        <taxon>Carboxylicivirga</taxon>
    </lineage>
</organism>
<dbReference type="Pfam" id="PF01515">
    <property type="entry name" value="PTA_PTB"/>
    <property type="match status" value="1"/>
</dbReference>
<dbReference type="InterPro" id="IPR012302">
    <property type="entry name" value="Malic_NAD-bd"/>
</dbReference>
<dbReference type="PIRSF" id="PIRSF036684">
    <property type="entry name" value="ME_PTA"/>
    <property type="match status" value="1"/>
</dbReference>
<keyword evidence="10" id="KW-0521">NADP</keyword>
<comment type="cofactor">
    <cofactor evidence="2">
        <name>Mg(2+)</name>
        <dbReference type="ChEBI" id="CHEBI:18420"/>
    </cofactor>
</comment>
<dbReference type="Gene3D" id="3.40.50.10950">
    <property type="match status" value="1"/>
</dbReference>
<keyword evidence="14" id="KW-1185">Reference proteome</keyword>
<dbReference type="Pfam" id="PF03949">
    <property type="entry name" value="Malic_M"/>
    <property type="match status" value="1"/>
</dbReference>
<dbReference type="GO" id="GO:0016616">
    <property type="term" value="F:oxidoreductase activity, acting on the CH-OH group of donors, NAD or NADP as acceptor"/>
    <property type="evidence" value="ECO:0007669"/>
    <property type="project" value="InterPro"/>
</dbReference>
<dbReference type="Proteomes" id="UP000679220">
    <property type="component" value="Unassembled WGS sequence"/>
</dbReference>
<feature type="binding site" evidence="9">
    <location>
        <position position="135"/>
    </location>
    <ligand>
        <name>a divalent metal cation</name>
        <dbReference type="ChEBI" id="CHEBI:60240"/>
    </ligand>
</feature>
<dbReference type="FunFam" id="3.40.50.720:FF:000095">
    <property type="entry name" value="NADP-dependent malic enzyme"/>
    <property type="match status" value="1"/>
</dbReference>
<dbReference type="InterPro" id="IPR012301">
    <property type="entry name" value="Malic_N_dom"/>
</dbReference>
<proteinExistence type="inferred from homology"/>
<dbReference type="CDD" id="cd05311">
    <property type="entry name" value="NAD_bind_2_malic_enz"/>
    <property type="match status" value="1"/>
</dbReference>
<dbReference type="EMBL" id="JAGTAR010000001">
    <property type="protein sequence ID" value="MBR8533948.1"/>
    <property type="molecule type" value="Genomic_DNA"/>
</dbReference>
<dbReference type="GO" id="GO:0006108">
    <property type="term" value="P:malate metabolic process"/>
    <property type="evidence" value="ECO:0007669"/>
    <property type="project" value="InterPro"/>
</dbReference>
<dbReference type="PANTHER" id="PTHR43237">
    <property type="entry name" value="NADP-DEPENDENT MALIC ENZYME"/>
    <property type="match status" value="1"/>
</dbReference>
<feature type="binding site" evidence="9">
    <location>
        <position position="136"/>
    </location>
    <ligand>
        <name>a divalent metal cation</name>
        <dbReference type="ChEBI" id="CHEBI:60240"/>
    </ligand>
</feature>
<evidence type="ECO:0000256" key="7">
    <source>
        <dbReference type="ARBA" id="ARBA00023268"/>
    </source>
</evidence>
<dbReference type="InterPro" id="IPR045213">
    <property type="entry name" value="Malic_NAD-bd_bact_type"/>
</dbReference>
<evidence type="ECO:0000256" key="8">
    <source>
        <dbReference type="PIRSR" id="PIRSR036684-1"/>
    </source>
</evidence>
<dbReference type="SUPFAM" id="SSF51735">
    <property type="entry name" value="NAD(P)-binding Rossmann-fold domains"/>
    <property type="match status" value="1"/>
</dbReference>
<evidence type="ECO:0000256" key="9">
    <source>
        <dbReference type="PIRSR" id="PIRSR036684-2"/>
    </source>
</evidence>
<dbReference type="GO" id="GO:0046872">
    <property type="term" value="F:metal ion binding"/>
    <property type="evidence" value="ECO:0007669"/>
    <property type="project" value="UniProtKB-KW"/>
</dbReference>
<dbReference type="Pfam" id="PF00390">
    <property type="entry name" value="malic"/>
    <property type="match status" value="1"/>
</dbReference>
<keyword evidence="7" id="KW-0511">Multifunctional enzyme</keyword>
<feature type="domain" description="Malic enzyme NAD-binding" evidence="11">
    <location>
        <begin position="162"/>
        <end position="398"/>
    </location>
</feature>
<comment type="cofactor">
    <cofactor evidence="1">
        <name>Mn(2+)</name>
        <dbReference type="ChEBI" id="CHEBI:29035"/>
    </cofactor>
</comment>
<dbReference type="InterPro" id="IPR036291">
    <property type="entry name" value="NAD(P)-bd_dom_sf"/>
</dbReference>
<evidence type="ECO:0000256" key="10">
    <source>
        <dbReference type="PIRSR" id="PIRSR036684-3"/>
    </source>
</evidence>
<dbReference type="InterPro" id="IPR042113">
    <property type="entry name" value="P_AcTrfase_dom1"/>
</dbReference>
<comment type="similarity">
    <text evidence="4">In the C-terminal section; belongs to the phosphate acetyltransferase and butyryltransferase family.</text>
</comment>
<evidence type="ECO:0000259" key="12">
    <source>
        <dbReference type="SMART" id="SM01274"/>
    </source>
</evidence>
<sequence>MSTTKQDALQYHENGRPGKIEVIPTKPYSSQLDLSLAYSPGVAEPCKEIEQNPDDAYRYTAKGNLVGVISNGTAVLGLGDIGAIAGKPVMEGKGLLFKVFADVDVFDIEVDEKNIDDMVKVIKAIAPTFGGINLEDIKAPECFEIETRLQKELNIPVFHDDQHGTAIISAAGLLNALEITGKNIENIKVVVNGAGASAIMCSKLYISLGVKRENVWMLDSKGLMTKKRSDLNKYKIEFAQDSELTKLEEVIKGADMFLGLSKGNILNKSMVQSMADNPIVFALANPVPEISYEEAISARPDVIVATGRSDYPNQVNNVLGFPFIFRGALDVRAKAINEEMKQAAVYALAELAKKDVPDKVNAAYKSQNLIFGKEYIIPKPLDPRLITEVAPAVAKAAMETGVARLDIVDWEQYKIDLMKRMGIYNKLIRDIRTRAKSDLKRLVFSDADNFKVLKAVEVVRSQSIAKPILLGDKQKIEEIASENNLNILDLEIIDNKAPEQANKRKEYADILYQKRQRKGLNMEGALYQMLDRNYYGIMMVETGDADGFLGGFSNKYAETIRPALQIAGTNNTLNHIAGMYIVMTKKGPYFFADTTVNYEPTVRSLADTTLLTVNEVRKFNIEPVVAMVSYSNFGSTRKGSPLRVREAVGYLHENYPNLLVDGEMQANYAFNAELRASRFPFSKLGDREVNTVIFPSLSSGNIAYKMMNELGQAEIIGPILLGIRKPIHVLQQQCSVREIVDMAAITAVDAQTKEDKIIEL</sequence>
<evidence type="ECO:0000256" key="2">
    <source>
        <dbReference type="ARBA" id="ARBA00001946"/>
    </source>
</evidence>
<comment type="caution">
    <text evidence="13">The sequence shown here is derived from an EMBL/GenBank/DDBJ whole genome shotgun (WGS) entry which is preliminary data.</text>
</comment>